<feature type="region of interest" description="Disordered" evidence="6">
    <location>
        <begin position="584"/>
        <end position="635"/>
    </location>
</feature>
<evidence type="ECO:0000256" key="6">
    <source>
        <dbReference type="SAM" id="MobiDB-lite"/>
    </source>
</evidence>
<feature type="coiled-coil region" evidence="5">
    <location>
        <begin position="959"/>
        <end position="993"/>
    </location>
</feature>
<feature type="region of interest" description="Disordered" evidence="6">
    <location>
        <begin position="662"/>
        <end position="700"/>
    </location>
</feature>
<evidence type="ECO:0008006" key="9">
    <source>
        <dbReference type="Google" id="ProtNLM"/>
    </source>
</evidence>
<evidence type="ECO:0000256" key="5">
    <source>
        <dbReference type="SAM" id="Coils"/>
    </source>
</evidence>
<keyword evidence="4" id="KW-0539">Nucleus</keyword>
<feature type="coiled-coil region" evidence="5">
    <location>
        <begin position="738"/>
        <end position="921"/>
    </location>
</feature>
<feature type="compositionally biased region" description="Low complexity" evidence="6">
    <location>
        <begin position="461"/>
        <end position="470"/>
    </location>
</feature>
<dbReference type="AlphaFoldDB" id="A0AAN9DDG4"/>
<feature type="compositionally biased region" description="Low complexity" evidence="6">
    <location>
        <begin position="46"/>
        <end position="64"/>
    </location>
</feature>
<dbReference type="GO" id="GO:0005737">
    <property type="term" value="C:cytoplasm"/>
    <property type="evidence" value="ECO:0007669"/>
    <property type="project" value="TreeGrafter"/>
</dbReference>
<evidence type="ECO:0000256" key="2">
    <source>
        <dbReference type="ARBA" id="ARBA00007585"/>
    </source>
</evidence>
<proteinExistence type="inferred from homology"/>
<accession>A0AAN9DDG4</accession>
<feature type="compositionally biased region" description="Low complexity" evidence="6">
    <location>
        <begin position="72"/>
        <end position="89"/>
    </location>
</feature>
<name>A0AAN9DDG4_9TELE</name>
<keyword evidence="3 5" id="KW-0175">Coiled coil</keyword>
<keyword evidence="8" id="KW-1185">Reference proteome</keyword>
<feature type="compositionally biased region" description="Polar residues" evidence="6">
    <location>
        <begin position="475"/>
        <end position="484"/>
    </location>
</feature>
<protein>
    <recommendedName>
        <fullName evidence="9">Microtubule-associated tumor suppressor 1</fullName>
    </recommendedName>
</protein>
<evidence type="ECO:0000313" key="8">
    <source>
        <dbReference type="Proteomes" id="UP001364617"/>
    </source>
</evidence>
<feature type="compositionally biased region" description="Polar residues" evidence="6">
    <location>
        <begin position="592"/>
        <end position="601"/>
    </location>
</feature>
<reference evidence="7 8" key="1">
    <citation type="submission" date="2024-02" db="EMBL/GenBank/DDBJ databases">
        <title>Chromosome-level genome assembly of the Eurasian Minnow (Phoxinus phoxinus).</title>
        <authorList>
            <person name="Oriowo T.O."/>
            <person name="Martin S."/>
            <person name="Stange M."/>
            <person name="Chrysostomakis Y."/>
            <person name="Brown T."/>
            <person name="Winkler S."/>
            <person name="Kukowka S."/>
            <person name="Myers E.W."/>
            <person name="Bohne A."/>
        </authorList>
    </citation>
    <scope>NUCLEOTIDE SEQUENCE [LARGE SCALE GENOMIC DNA]</scope>
    <source>
        <strain evidence="7">ZFMK-TIS-60720</strain>
        <tissue evidence="7">Whole Organism</tissue>
    </source>
</reference>
<feature type="compositionally biased region" description="Low complexity" evidence="6">
    <location>
        <begin position="524"/>
        <end position="540"/>
    </location>
</feature>
<evidence type="ECO:0000256" key="4">
    <source>
        <dbReference type="ARBA" id="ARBA00023242"/>
    </source>
</evidence>
<feature type="region of interest" description="Disordered" evidence="6">
    <location>
        <begin position="160"/>
        <end position="184"/>
    </location>
</feature>
<feature type="region of interest" description="Disordered" evidence="6">
    <location>
        <begin position="278"/>
        <end position="572"/>
    </location>
</feature>
<evidence type="ECO:0000256" key="1">
    <source>
        <dbReference type="ARBA" id="ARBA00004123"/>
    </source>
</evidence>
<organism evidence="7 8">
    <name type="scientific">Phoxinus phoxinus</name>
    <name type="common">Eurasian minnow</name>
    <dbReference type="NCBI Taxonomy" id="58324"/>
    <lineage>
        <taxon>Eukaryota</taxon>
        <taxon>Metazoa</taxon>
        <taxon>Chordata</taxon>
        <taxon>Craniata</taxon>
        <taxon>Vertebrata</taxon>
        <taxon>Euteleostomi</taxon>
        <taxon>Actinopterygii</taxon>
        <taxon>Neopterygii</taxon>
        <taxon>Teleostei</taxon>
        <taxon>Ostariophysi</taxon>
        <taxon>Cypriniformes</taxon>
        <taxon>Leuciscidae</taxon>
        <taxon>Phoxininae</taxon>
        <taxon>Phoxinus</taxon>
    </lineage>
</organism>
<dbReference type="InterPro" id="IPR051293">
    <property type="entry name" value="MTUS1/CCDC69"/>
</dbReference>
<feature type="compositionally biased region" description="Polar residues" evidence="6">
    <location>
        <begin position="359"/>
        <end position="371"/>
    </location>
</feature>
<dbReference type="PANTHER" id="PTHR24200">
    <property type="entry name" value="TOUCAN, ISOFORM A"/>
    <property type="match status" value="1"/>
</dbReference>
<evidence type="ECO:0000256" key="3">
    <source>
        <dbReference type="ARBA" id="ARBA00023054"/>
    </source>
</evidence>
<feature type="compositionally biased region" description="Polar residues" evidence="6">
    <location>
        <begin position="676"/>
        <end position="689"/>
    </location>
</feature>
<comment type="caution">
    <text evidence="7">The sequence shown here is derived from an EMBL/GenBank/DDBJ whole genome shotgun (WGS) entry which is preliminary data.</text>
</comment>
<sequence>MIVSQPTCLMEPPTNKSELPPPALPKRSSQGSQHGMCLPLHSSDQSNNTFTSESSLSSSKTSLLYDRDETSPDSMRSLSSLSSARTDSPLDVDMPDVEMGKAMANSDDSGIQSPDCRPDYSEDNDNSVSVYLDANEDCWSDNDNRNVTLVVAQKVGQTDGDDAFLCSSGNDDDDDDTKEEEEEEDSFLSLSSVELMMKSQVVASALEVSTSPEVAMPNSVLPDISTAEVPNMATVNEPQREVVHENGEVSVELSSAIQKTHITYETVVSPENKVSISITGTRNTTSSRLSISKEDNQPKSTAKKTNDLTGHFIAKPRARAAPAKATKPEVKRFPRPDLRNVKAKIISRAASVPRPANPAKTNTNVKQSASGSVKVPASRKLEDNAVGKRSRSSSANTRGKETKTCPSEVAFNGGQEKDVNTLSLPTQEEETAMKSECPSSTDFKNEGEPQLEKEAGEETSKSNSKTVSSKLGPSLGTNSTSTSGPPEPRLKPSTREARPTGSLGPPGGRAVQPAGIPRMRTTDKSAVPCSPASVSSSFCKGPQRAASSKLPVKGLPTSPSSSSLGSTISESNSIAVNKVPVEGMKSEEKSVKQSPTSQIQGKSLVIKPVSGHRSRASSIPSKPVAGLKAPAVTSHVPAKTNQNALQRSGSARLIRSSSVIVDKSPKVPKAAGPTAGRTQQHSPACTQGGPTEEEEERDLRLQNEKKSQCILHLRKLIVNSNRRLEALALVVQHIFSEREVAVKQREELSVQLNNLQEQLGNSVSCCEQLEKEKEEVRVTLEALFQKLQEQHQAELQQLEERLKDFYSAEWDKTHEAYQREADKCRALMQQQVDDVRNKQEALRNQQEVAHTEQIATLKHEHETSLAELRKTHEQDKQELDKTVKESEAMLNEKIQTLTAENEALKERLRAEEERRRALADKSQKDAHTLYLEQELESLRAVLEIKTNQIHQQDKKLMQMDKLIEDNLKLEECLNKVQQENEDYRARMDKHAALSKQLSSEQAMLQQTLQKESKVNKRLSMENEELLWKLHNGDLCSPRRLSPTSSFPSPQNSTTPISPR</sequence>
<feature type="compositionally biased region" description="Low complexity" evidence="6">
    <location>
        <begin position="554"/>
        <end position="572"/>
    </location>
</feature>
<evidence type="ECO:0000313" key="7">
    <source>
        <dbReference type="EMBL" id="KAK7166526.1"/>
    </source>
</evidence>
<feature type="compositionally biased region" description="Basic and acidic residues" evidence="6">
    <location>
        <begin position="443"/>
        <end position="460"/>
    </location>
</feature>
<feature type="compositionally biased region" description="Basic and acidic residues" evidence="6">
    <location>
        <begin position="488"/>
        <end position="498"/>
    </location>
</feature>
<feature type="region of interest" description="Disordered" evidence="6">
    <location>
        <begin position="1"/>
        <end position="124"/>
    </location>
</feature>
<feature type="compositionally biased region" description="Polar residues" evidence="6">
    <location>
        <begin position="278"/>
        <end position="290"/>
    </location>
</feature>
<comment type="similarity">
    <text evidence="2">Belongs to the MTUS1 family.</text>
</comment>
<feature type="compositionally biased region" description="Polar residues" evidence="6">
    <location>
        <begin position="1041"/>
        <end position="1059"/>
    </location>
</feature>
<feature type="region of interest" description="Disordered" evidence="6">
    <location>
        <begin position="1037"/>
        <end position="1059"/>
    </location>
</feature>
<dbReference type="Proteomes" id="UP001364617">
    <property type="component" value="Unassembled WGS sequence"/>
</dbReference>
<dbReference type="EMBL" id="JAYKXH010000006">
    <property type="protein sequence ID" value="KAK7166526.1"/>
    <property type="molecule type" value="Genomic_DNA"/>
</dbReference>
<comment type="subcellular location">
    <subcellularLocation>
        <location evidence="1">Nucleus</location>
    </subcellularLocation>
</comment>
<gene>
    <name evidence="7" type="ORF">R3I93_006322</name>
</gene>
<feature type="compositionally biased region" description="Basic and acidic residues" evidence="6">
    <location>
        <begin position="326"/>
        <end position="340"/>
    </location>
</feature>
<dbReference type="GO" id="GO:0008017">
    <property type="term" value="F:microtubule binding"/>
    <property type="evidence" value="ECO:0007669"/>
    <property type="project" value="TreeGrafter"/>
</dbReference>
<dbReference type="PANTHER" id="PTHR24200:SF7">
    <property type="entry name" value="MICROTUBULE-ASSOCIATED TUMOR SUPPRESSOR 1"/>
    <property type="match status" value="1"/>
</dbReference>
<feature type="compositionally biased region" description="Acidic residues" evidence="6">
    <location>
        <begin position="170"/>
        <end position="184"/>
    </location>
</feature>
<dbReference type="GO" id="GO:0005634">
    <property type="term" value="C:nucleus"/>
    <property type="evidence" value="ECO:0007669"/>
    <property type="project" value="UniProtKB-SubCell"/>
</dbReference>